<proteinExistence type="predicted"/>
<reference evidence="1 2" key="1">
    <citation type="submission" date="2019-01" db="EMBL/GenBank/DDBJ databases">
        <title>Sequencing of cultivated peanut Arachis hypogaea provides insights into genome evolution and oil improvement.</title>
        <authorList>
            <person name="Chen X."/>
        </authorList>
    </citation>
    <scope>NUCLEOTIDE SEQUENCE [LARGE SCALE GENOMIC DNA]</scope>
    <source>
        <strain evidence="2">cv. Fuhuasheng</strain>
        <tissue evidence="1">Leaves</tissue>
    </source>
</reference>
<sequence>MSPLPKSSGLPVAARNSGYDRATTARLSPVHHNRVLKPLTVLSLLRIGCFRVCAATIATVSKLCLLSLNGPGMQGSILETKSMDLVYTTLPMNTTMKEHGMRGAGKVSELTPFEMLTGDAVNGMLAARKMADSAINLRRVDDEVNKAVIAANRAAKAARVAAVKAVQNRMDGQFCDTDV</sequence>
<dbReference type="STRING" id="3818.A0A444YQN1"/>
<protein>
    <submittedName>
        <fullName evidence="1">Uncharacterized protein</fullName>
    </submittedName>
</protein>
<comment type="caution">
    <text evidence="1">The sequence shown here is derived from an EMBL/GenBank/DDBJ whole genome shotgun (WGS) entry which is preliminary data.</text>
</comment>
<organism evidence="1 2">
    <name type="scientific">Arachis hypogaea</name>
    <name type="common">Peanut</name>
    <dbReference type="NCBI Taxonomy" id="3818"/>
    <lineage>
        <taxon>Eukaryota</taxon>
        <taxon>Viridiplantae</taxon>
        <taxon>Streptophyta</taxon>
        <taxon>Embryophyta</taxon>
        <taxon>Tracheophyta</taxon>
        <taxon>Spermatophyta</taxon>
        <taxon>Magnoliopsida</taxon>
        <taxon>eudicotyledons</taxon>
        <taxon>Gunneridae</taxon>
        <taxon>Pentapetalae</taxon>
        <taxon>rosids</taxon>
        <taxon>fabids</taxon>
        <taxon>Fabales</taxon>
        <taxon>Fabaceae</taxon>
        <taxon>Papilionoideae</taxon>
        <taxon>50 kb inversion clade</taxon>
        <taxon>dalbergioids sensu lato</taxon>
        <taxon>Dalbergieae</taxon>
        <taxon>Pterocarpus clade</taxon>
        <taxon>Arachis</taxon>
    </lineage>
</organism>
<name>A0A444YQN1_ARAHY</name>
<dbReference type="Proteomes" id="UP000289738">
    <property type="component" value="Chromosome B06"/>
</dbReference>
<dbReference type="EMBL" id="SDMP01000016">
    <property type="protein sequence ID" value="RYR04270.1"/>
    <property type="molecule type" value="Genomic_DNA"/>
</dbReference>
<evidence type="ECO:0000313" key="1">
    <source>
        <dbReference type="EMBL" id="RYR04270.1"/>
    </source>
</evidence>
<gene>
    <name evidence="1" type="ORF">Ahy_B06g083926</name>
</gene>
<evidence type="ECO:0000313" key="2">
    <source>
        <dbReference type="Proteomes" id="UP000289738"/>
    </source>
</evidence>
<accession>A0A444YQN1</accession>
<dbReference type="AlphaFoldDB" id="A0A444YQN1"/>
<keyword evidence="2" id="KW-1185">Reference proteome</keyword>